<dbReference type="Proteomes" id="UP001152795">
    <property type="component" value="Unassembled WGS sequence"/>
</dbReference>
<proteinExistence type="predicted"/>
<evidence type="ECO:0000313" key="2">
    <source>
        <dbReference type="Proteomes" id="UP001152795"/>
    </source>
</evidence>
<evidence type="ECO:0000313" key="1">
    <source>
        <dbReference type="EMBL" id="CAB4026803.1"/>
    </source>
</evidence>
<gene>
    <name evidence="1" type="ORF">PACLA_8A082570</name>
</gene>
<organism evidence="1 2">
    <name type="scientific">Paramuricea clavata</name>
    <name type="common">Red gorgonian</name>
    <name type="synonym">Violescent sea-whip</name>
    <dbReference type="NCBI Taxonomy" id="317549"/>
    <lineage>
        <taxon>Eukaryota</taxon>
        <taxon>Metazoa</taxon>
        <taxon>Cnidaria</taxon>
        <taxon>Anthozoa</taxon>
        <taxon>Octocorallia</taxon>
        <taxon>Malacalcyonacea</taxon>
        <taxon>Plexauridae</taxon>
        <taxon>Paramuricea</taxon>
    </lineage>
</organism>
<dbReference type="EMBL" id="CACRXK020014414">
    <property type="protein sequence ID" value="CAB4026803.1"/>
    <property type="molecule type" value="Genomic_DNA"/>
</dbReference>
<reference evidence="1" key="1">
    <citation type="submission" date="2020-04" db="EMBL/GenBank/DDBJ databases">
        <authorList>
            <person name="Alioto T."/>
            <person name="Alioto T."/>
            <person name="Gomez Garrido J."/>
        </authorList>
    </citation>
    <scope>NUCLEOTIDE SEQUENCE</scope>
    <source>
        <strain evidence="1">A484AB</strain>
    </source>
</reference>
<protein>
    <submittedName>
        <fullName evidence="1">Uncharacterized protein</fullName>
    </submittedName>
</protein>
<comment type="caution">
    <text evidence="1">The sequence shown here is derived from an EMBL/GenBank/DDBJ whole genome shotgun (WGS) entry which is preliminary data.</text>
</comment>
<dbReference type="AlphaFoldDB" id="A0A7D9JC71"/>
<accession>A0A7D9JC71</accession>
<keyword evidence="2" id="KW-1185">Reference proteome</keyword>
<sequence length="257" mass="29064">MSKESKMTREVYDAVLLTAGAVGISIASKKILKEPLGTPENVKGMVKLAVSVSLSSLLVSYLKEKKNGYAEETHRHNKAMENLTAEREKYLEEVTDRRNRIAQLKSELADAIRDIKSTNQSLELVRRINELTRKPMPRKPQLSNHYKPSSEMEEYMALFGLITGGVMVTPEEIAHVGKRANTLEELEAAVRKHVENRIKRKYTFDPICSECGSKSIVMIDGADTCTQCGASDMNNFSYYVSYNYNKDDYLKKKSCHN</sequence>
<name>A0A7D9JC71_PARCT</name>